<feature type="domain" description="(S)-ureidoglycine aminohydrolase cupin" evidence="1">
    <location>
        <begin position="6"/>
        <end position="58"/>
    </location>
</feature>
<reference evidence="2 3" key="1">
    <citation type="submission" date="2020-04" db="EMBL/GenBank/DDBJ databases">
        <authorList>
            <person name="Liu S."/>
        </authorList>
    </citation>
    <scope>NUCLEOTIDE SEQUENCE [LARGE SCALE GENOMIC DNA]</scope>
    <source>
        <strain evidence="2 3">CGMCC 1.15091</strain>
    </source>
</reference>
<gene>
    <name evidence="2" type="ORF">HER39_18120</name>
</gene>
<dbReference type="InterPro" id="IPR014710">
    <property type="entry name" value="RmlC-like_jellyroll"/>
</dbReference>
<dbReference type="Proteomes" id="UP000523795">
    <property type="component" value="Unassembled WGS sequence"/>
</dbReference>
<dbReference type="Gene3D" id="2.60.120.10">
    <property type="entry name" value="Jelly Rolls"/>
    <property type="match status" value="1"/>
</dbReference>
<protein>
    <submittedName>
        <fullName evidence="2">Cupin domain-containing protein</fullName>
    </submittedName>
</protein>
<dbReference type="InterPro" id="IPR011051">
    <property type="entry name" value="RmlC_Cupin_sf"/>
</dbReference>
<name>A0ABX1JUJ4_9MICC</name>
<dbReference type="InterPro" id="IPR008579">
    <property type="entry name" value="UGlyAH_Cupin_dom"/>
</dbReference>
<dbReference type="EMBL" id="JAAZSR010000542">
    <property type="protein sequence ID" value="NKX52454.1"/>
    <property type="molecule type" value="Genomic_DNA"/>
</dbReference>
<organism evidence="2 3">
    <name type="scientific">Arthrobacter deserti</name>
    <dbReference type="NCBI Taxonomy" id="1742687"/>
    <lineage>
        <taxon>Bacteria</taxon>
        <taxon>Bacillati</taxon>
        <taxon>Actinomycetota</taxon>
        <taxon>Actinomycetes</taxon>
        <taxon>Micrococcales</taxon>
        <taxon>Micrococcaceae</taxon>
        <taxon>Arthrobacter</taxon>
    </lineage>
</organism>
<proteinExistence type="predicted"/>
<comment type="caution">
    <text evidence="2">The sequence shown here is derived from an EMBL/GenBank/DDBJ whole genome shotgun (WGS) entry which is preliminary data.</text>
</comment>
<evidence type="ECO:0000259" key="1">
    <source>
        <dbReference type="Pfam" id="PF05899"/>
    </source>
</evidence>
<evidence type="ECO:0000313" key="3">
    <source>
        <dbReference type="Proteomes" id="UP000523795"/>
    </source>
</evidence>
<evidence type="ECO:0000313" key="2">
    <source>
        <dbReference type="EMBL" id="NKX52454.1"/>
    </source>
</evidence>
<dbReference type="SUPFAM" id="SSF51182">
    <property type="entry name" value="RmlC-like cupins"/>
    <property type="match status" value="1"/>
</dbReference>
<accession>A0ABX1JUJ4</accession>
<keyword evidence="3" id="KW-1185">Reference proteome</keyword>
<feature type="non-terminal residue" evidence="2">
    <location>
        <position position="1"/>
    </location>
</feature>
<dbReference type="Pfam" id="PF05899">
    <property type="entry name" value="Cupin_3"/>
    <property type="match status" value="1"/>
</dbReference>
<sequence>GAMHDVEADEVCLVTAGHATVRFHDEDRTAELRPGSLLALRAGMRTTWVVHETLRKVYITG</sequence>